<keyword evidence="1" id="KW-0378">Hydrolase</keyword>
<sequence length="224" mass="25541">MANEDSKSLVNKEFLTGVVEGFYGRPWTYPQRKELFRRMNQMGMNAYLYAPKDDIKHRQSWRDLYTPEEEQQLQFLITESTEAGVLFIFAISPGLDVTFSSAKEVDILKKKVDQVSKLGCRAFALLFDDIEPRLCPADREVFNSSARAQVMFANEIYNHLGCPDVFLFCPTEYSASLAVPNINKSEYLATVASCLAPGNIFFFSQLRNFTSGLICVSTYFNHMK</sequence>
<evidence type="ECO:0000256" key="1">
    <source>
        <dbReference type="ARBA" id="ARBA00022801"/>
    </source>
</evidence>
<dbReference type="InterPro" id="IPR051822">
    <property type="entry name" value="Glycosyl_Hydrolase_84"/>
</dbReference>
<dbReference type="GO" id="GO:0009100">
    <property type="term" value="P:glycoprotein metabolic process"/>
    <property type="evidence" value="ECO:0007669"/>
    <property type="project" value="TreeGrafter"/>
</dbReference>
<proteinExistence type="predicted"/>
<gene>
    <name evidence="4" type="ORF">SCUD_LOCUS2573</name>
</gene>
<dbReference type="PANTHER" id="PTHR13170:SF16">
    <property type="entry name" value="PROTEIN O-GLCNACASE"/>
    <property type="match status" value="1"/>
</dbReference>
<dbReference type="GO" id="GO:0016231">
    <property type="term" value="F:beta-N-acetylglucosaminidase activity"/>
    <property type="evidence" value="ECO:0007669"/>
    <property type="project" value="TreeGrafter"/>
</dbReference>
<accession>A0A183JIP8</accession>
<feature type="domain" description="GH84" evidence="3">
    <location>
        <begin position="14"/>
        <end position="224"/>
    </location>
</feature>
<evidence type="ECO:0000313" key="6">
    <source>
        <dbReference type="WBParaSite" id="SCUD_0000257201-mRNA-1"/>
    </source>
</evidence>
<dbReference type="WBParaSite" id="SCUD_0000257201-mRNA-1">
    <property type="protein sequence ID" value="SCUD_0000257201-mRNA-1"/>
    <property type="gene ID" value="SCUD_0000257201"/>
</dbReference>
<protein>
    <submittedName>
        <fullName evidence="6">Hyaluronoglucosaminidase</fullName>
    </submittedName>
</protein>
<dbReference type="PANTHER" id="PTHR13170">
    <property type="entry name" value="O-GLCNACASE"/>
    <property type="match status" value="1"/>
</dbReference>
<dbReference type="Proteomes" id="UP000279833">
    <property type="component" value="Unassembled WGS sequence"/>
</dbReference>
<dbReference type="Gene3D" id="3.20.20.80">
    <property type="entry name" value="Glycosidases"/>
    <property type="match status" value="1"/>
</dbReference>
<dbReference type="Pfam" id="PF07555">
    <property type="entry name" value="NAGidase"/>
    <property type="match status" value="1"/>
</dbReference>
<evidence type="ECO:0000256" key="2">
    <source>
        <dbReference type="ARBA" id="ARBA00023295"/>
    </source>
</evidence>
<evidence type="ECO:0000313" key="4">
    <source>
        <dbReference type="EMBL" id="VDO75491.1"/>
    </source>
</evidence>
<reference evidence="6" key="1">
    <citation type="submission" date="2016-06" db="UniProtKB">
        <authorList>
            <consortium name="WormBaseParasite"/>
        </authorList>
    </citation>
    <scope>IDENTIFICATION</scope>
</reference>
<dbReference type="SUPFAM" id="SSF51445">
    <property type="entry name" value="(Trans)glycosidases"/>
    <property type="match status" value="1"/>
</dbReference>
<dbReference type="InterPro" id="IPR017853">
    <property type="entry name" value="GH"/>
</dbReference>
<dbReference type="InterPro" id="IPR011496">
    <property type="entry name" value="O-GlcNAcase_cat"/>
</dbReference>
<dbReference type="EMBL" id="UZAK01002541">
    <property type="protein sequence ID" value="VDO75491.1"/>
    <property type="molecule type" value="Genomic_DNA"/>
</dbReference>
<evidence type="ECO:0000313" key="5">
    <source>
        <dbReference type="Proteomes" id="UP000279833"/>
    </source>
</evidence>
<keyword evidence="5" id="KW-1185">Reference proteome</keyword>
<evidence type="ECO:0000259" key="3">
    <source>
        <dbReference type="PROSITE" id="PS52009"/>
    </source>
</evidence>
<dbReference type="STRING" id="6186.A0A183JIP8"/>
<organism evidence="6">
    <name type="scientific">Schistosoma curassoni</name>
    <dbReference type="NCBI Taxonomy" id="6186"/>
    <lineage>
        <taxon>Eukaryota</taxon>
        <taxon>Metazoa</taxon>
        <taxon>Spiralia</taxon>
        <taxon>Lophotrochozoa</taxon>
        <taxon>Platyhelminthes</taxon>
        <taxon>Trematoda</taxon>
        <taxon>Digenea</taxon>
        <taxon>Strigeidida</taxon>
        <taxon>Schistosomatoidea</taxon>
        <taxon>Schistosomatidae</taxon>
        <taxon>Schistosoma</taxon>
    </lineage>
</organism>
<name>A0A183JIP8_9TREM</name>
<dbReference type="AlphaFoldDB" id="A0A183JIP8"/>
<dbReference type="PROSITE" id="PS52009">
    <property type="entry name" value="GH84"/>
    <property type="match status" value="1"/>
</dbReference>
<keyword evidence="2" id="KW-0326">Glycosidase</keyword>
<reference evidence="4 5" key="2">
    <citation type="submission" date="2018-11" db="EMBL/GenBank/DDBJ databases">
        <authorList>
            <consortium name="Pathogen Informatics"/>
        </authorList>
    </citation>
    <scope>NUCLEOTIDE SEQUENCE [LARGE SCALE GENOMIC DNA]</scope>
    <source>
        <strain evidence="4">Dakar</strain>
        <strain evidence="5">Dakar, Senegal</strain>
    </source>
</reference>